<protein>
    <recommendedName>
        <fullName evidence="1">RAP domain-containing protein</fullName>
    </recommendedName>
</protein>
<organism evidence="2 3">
    <name type="scientific">Tetradesmus obliquus</name>
    <name type="common">Green alga</name>
    <name type="synonym">Acutodesmus obliquus</name>
    <dbReference type="NCBI Taxonomy" id="3088"/>
    <lineage>
        <taxon>Eukaryota</taxon>
        <taxon>Viridiplantae</taxon>
        <taxon>Chlorophyta</taxon>
        <taxon>core chlorophytes</taxon>
        <taxon>Chlorophyceae</taxon>
        <taxon>CS clade</taxon>
        <taxon>Sphaeropleales</taxon>
        <taxon>Scenedesmaceae</taxon>
        <taxon>Tetradesmus</taxon>
    </lineage>
</organism>
<sequence length="143" mass="15981">MEAWSSDVQAAAKQPSSSFRLSVLAAVQQLPIAWQQQLQILGARASRHSRDSVLQGRPLSAAVPDITGTTADGVLVAIQANTAKHLRRPDWQPTGPTQYRNRALIKRGYRLVVVPSREWDQLRGDPKRQQQYLMRLFKEAGVV</sequence>
<dbReference type="EMBL" id="FNXT01000107">
    <property type="protein sequence ID" value="SZX60808.1"/>
    <property type="molecule type" value="Genomic_DNA"/>
</dbReference>
<dbReference type="PROSITE" id="PS51286">
    <property type="entry name" value="RAP"/>
    <property type="match status" value="1"/>
</dbReference>
<dbReference type="AlphaFoldDB" id="A0A383V5D3"/>
<reference evidence="2 3" key="1">
    <citation type="submission" date="2016-10" db="EMBL/GenBank/DDBJ databases">
        <authorList>
            <person name="Cai Z."/>
        </authorList>
    </citation>
    <scope>NUCLEOTIDE SEQUENCE [LARGE SCALE GENOMIC DNA]</scope>
</reference>
<name>A0A383V5D3_TETOB</name>
<accession>A0A383V5D3</accession>
<feature type="domain" description="RAP" evidence="1">
    <location>
        <begin position="76"/>
        <end position="135"/>
    </location>
</feature>
<keyword evidence="3" id="KW-1185">Reference proteome</keyword>
<gene>
    <name evidence="2" type="ORF">BQ4739_LOCUS1341</name>
</gene>
<dbReference type="InterPro" id="IPR013584">
    <property type="entry name" value="RAP"/>
</dbReference>
<dbReference type="Pfam" id="PF08373">
    <property type="entry name" value="RAP"/>
    <property type="match status" value="1"/>
</dbReference>
<evidence type="ECO:0000313" key="2">
    <source>
        <dbReference type="EMBL" id="SZX60808.1"/>
    </source>
</evidence>
<evidence type="ECO:0000259" key="1">
    <source>
        <dbReference type="PROSITE" id="PS51286"/>
    </source>
</evidence>
<proteinExistence type="predicted"/>
<dbReference type="Proteomes" id="UP000256970">
    <property type="component" value="Unassembled WGS sequence"/>
</dbReference>
<evidence type="ECO:0000313" key="3">
    <source>
        <dbReference type="Proteomes" id="UP000256970"/>
    </source>
</evidence>